<dbReference type="EMBL" id="JAOPGA020001015">
    <property type="protein sequence ID" value="KAL0484029.1"/>
    <property type="molecule type" value="Genomic_DNA"/>
</dbReference>
<keyword evidence="4" id="KW-1185">Reference proteome</keyword>
<dbReference type="NCBIfam" id="TIGR00231">
    <property type="entry name" value="small_GTP"/>
    <property type="match status" value="1"/>
</dbReference>
<dbReference type="AlphaFoldDB" id="A0AAW2Z3N7"/>
<evidence type="ECO:0000313" key="3">
    <source>
        <dbReference type="EMBL" id="KAL0484029.1"/>
    </source>
</evidence>
<sequence length="212" mass="24440">MEHRKVAMVGPGGVGKSAITIQFIKNHFISLYDPTIEDSFQKRIKVDDILVNVDITDTAGEEDYRFIRDQYMMGNDGFVLVIDSTCLRSLVELHEFVERLKHIKGDVFPCVLVCNKIDLTSERTITIEEVRSYSVEQLNSCPVVETSARTRTNVDQIFYQIVKQMRYYDDNVVCCDEETEEPTYFSVPIVRKKLSSLFKSVSEEDPDIELFL</sequence>
<dbReference type="Pfam" id="PF00071">
    <property type="entry name" value="Ras"/>
    <property type="match status" value="1"/>
</dbReference>
<dbReference type="InterPro" id="IPR027417">
    <property type="entry name" value="P-loop_NTPase"/>
</dbReference>
<keyword evidence="1" id="KW-0547">Nucleotide-binding</keyword>
<accession>A0AAW2Z3N7</accession>
<proteinExistence type="predicted"/>
<name>A0AAW2Z3N7_9EUKA</name>
<dbReference type="CDD" id="cd00876">
    <property type="entry name" value="Ras"/>
    <property type="match status" value="1"/>
</dbReference>
<dbReference type="PROSITE" id="PS51419">
    <property type="entry name" value="RAB"/>
    <property type="match status" value="1"/>
</dbReference>
<evidence type="ECO:0000256" key="2">
    <source>
        <dbReference type="ARBA" id="ARBA00023134"/>
    </source>
</evidence>
<dbReference type="Gene3D" id="3.40.50.300">
    <property type="entry name" value="P-loop containing nucleotide triphosphate hydrolases"/>
    <property type="match status" value="1"/>
</dbReference>
<dbReference type="PRINTS" id="PR00449">
    <property type="entry name" value="RASTRNSFRMNG"/>
</dbReference>
<dbReference type="SUPFAM" id="SSF52540">
    <property type="entry name" value="P-loop containing nucleoside triphosphate hydrolases"/>
    <property type="match status" value="1"/>
</dbReference>
<comment type="caution">
    <text evidence="3">The sequence shown here is derived from an EMBL/GenBank/DDBJ whole genome shotgun (WGS) entry which is preliminary data.</text>
</comment>
<dbReference type="Proteomes" id="UP001431209">
    <property type="component" value="Unassembled WGS sequence"/>
</dbReference>
<dbReference type="PANTHER" id="PTHR24070">
    <property type="entry name" value="RAS, DI-RAS, AND RHEB FAMILY MEMBERS OF SMALL GTPASE SUPERFAMILY"/>
    <property type="match status" value="1"/>
</dbReference>
<dbReference type="GO" id="GO:0016020">
    <property type="term" value="C:membrane"/>
    <property type="evidence" value="ECO:0007669"/>
    <property type="project" value="InterPro"/>
</dbReference>
<reference evidence="3 4" key="1">
    <citation type="submission" date="2024-03" db="EMBL/GenBank/DDBJ databases">
        <title>The Acrasis kona genome and developmental transcriptomes reveal deep origins of eukaryotic multicellular pathways.</title>
        <authorList>
            <person name="Sheikh S."/>
            <person name="Fu C.-J."/>
            <person name="Brown M.W."/>
            <person name="Baldauf S.L."/>
        </authorList>
    </citation>
    <scope>NUCLEOTIDE SEQUENCE [LARGE SCALE GENOMIC DNA]</scope>
    <source>
        <strain evidence="3 4">ATCC MYA-3509</strain>
    </source>
</reference>
<dbReference type="SMART" id="SM00173">
    <property type="entry name" value="RAS"/>
    <property type="match status" value="1"/>
</dbReference>
<dbReference type="PROSITE" id="PS51421">
    <property type="entry name" value="RAS"/>
    <property type="match status" value="1"/>
</dbReference>
<dbReference type="InterPro" id="IPR020849">
    <property type="entry name" value="Small_GTPase_Ras-type"/>
</dbReference>
<dbReference type="SMART" id="SM00174">
    <property type="entry name" value="RHO"/>
    <property type="match status" value="1"/>
</dbReference>
<evidence type="ECO:0000313" key="4">
    <source>
        <dbReference type="Proteomes" id="UP001431209"/>
    </source>
</evidence>
<dbReference type="InterPro" id="IPR001806">
    <property type="entry name" value="Small_GTPase"/>
</dbReference>
<dbReference type="GO" id="GO:0005525">
    <property type="term" value="F:GTP binding"/>
    <property type="evidence" value="ECO:0007669"/>
    <property type="project" value="UniProtKB-KW"/>
</dbReference>
<dbReference type="GO" id="GO:0007165">
    <property type="term" value="P:signal transduction"/>
    <property type="evidence" value="ECO:0007669"/>
    <property type="project" value="InterPro"/>
</dbReference>
<protein>
    <submittedName>
        <fullName evidence="3">Ras-related protein Ral</fullName>
    </submittedName>
</protein>
<evidence type="ECO:0000256" key="1">
    <source>
        <dbReference type="ARBA" id="ARBA00022741"/>
    </source>
</evidence>
<dbReference type="FunFam" id="3.40.50.300:FF:001447">
    <property type="entry name" value="Ras-related protein Rab-1B"/>
    <property type="match status" value="1"/>
</dbReference>
<dbReference type="GO" id="GO:0003924">
    <property type="term" value="F:GTPase activity"/>
    <property type="evidence" value="ECO:0007669"/>
    <property type="project" value="InterPro"/>
</dbReference>
<keyword evidence="2" id="KW-0342">GTP-binding</keyword>
<organism evidence="3 4">
    <name type="scientific">Acrasis kona</name>
    <dbReference type="NCBI Taxonomy" id="1008807"/>
    <lineage>
        <taxon>Eukaryota</taxon>
        <taxon>Discoba</taxon>
        <taxon>Heterolobosea</taxon>
        <taxon>Tetramitia</taxon>
        <taxon>Eutetramitia</taxon>
        <taxon>Acrasidae</taxon>
        <taxon>Acrasis</taxon>
    </lineage>
</organism>
<gene>
    <name evidence="3" type="ORF">AKO1_004659</name>
</gene>
<dbReference type="SMART" id="SM00175">
    <property type="entry name" value="RAB"/>
    <property type="match status" value="1"/>
</dbReference>
<dbReference type="InterPro" id="IPR005225">
    <property type="entry name" value="Small_GTP-bd"/>
</dbReference>